<comment type="caution">
    <text evidence="1">The sequence shown here is derived from an EMBL/GenBank/DDBJ whole genome shotgun (WGS) entry which is preliminary data.</text>
</comment>
<dbReference type="EMBL" id="CM039172">
    <property type="protein sequence ID" value="KAH9787379.1"/>
    <property type="molecule type" value="Genomic_DNA"/>
</dbReference>
<organism evidence="1 2">
    <name type="scientific">Citrus sinensis</name>
    <name type="common">Sweet orange</name>
    <name type="synonym">Citrus aurantium var. sinensis</name>
    <dbReference type="NCBI Taxonomy" id="2711"/>
    <lineage>
        <taxon>Eukaryota</taxon>
        <taxon>Viridiplantae</taxon>
        <taxon>Streptophyta</taxon>
        <taxon>Embryophyta</taxon>
        <taxon>Tracheophyta</taxon>
        <taxon>Spermatophyta</taxon>
        <taxon>Magnoliopsida</taxon>
        <taxon>eudicotyledons</taxon>
        <taxon>Gunneridae</taxon>
        <taxon>Pentapetalae</taxon>
        <taxon>rosids</taxon>
        <taxon>malvids</taxon>
        <taxon>Sapindales</taxon>
        <taxon>Rutaceae</taxon>
        <taxon>Aurantioideae</taxon>
        <taxon>Citrus</taxon>
    </lineage>
</organism>
<sequence>MDPRRVGKFSRTKHKRAKADLAAILRKSWYHLRLSVRHPSRVPTWDAIVLTAASPEQAELYEWQLRRAKRMGRIASSTVTLAVPDPDGQRIGSGAATLNAIFSLAMHYQKLCLDIGPELSVVVLVKWKSFQFLALMVYFYYQQAIANGGNSGSFMKSEESLSAMVKFMAKKHILLVHAGGDSKRVPWANPMGKVFLPLPYLAADDPDGPVPLLFDHILAISSCARQALKNEGGIFTMTGDVLPCFDASTMILPEDASCIITVPITLDIASNHGVIVAAKDGILNENYALSLVDDLLQKPNVDELAKNHAILDDGRALLDTGIIAVRGKAWEELMSLYEDLVAAWVPAKHDWLMLRPLGKELVSKLGKQRMFSYCAYELLFLHFGTSSEVLDHLSGDVSGLVGRRHLCSIPATTVSDIAASAVVLSSKIAHGVSIGEDSLIYDSNISSGIQIGSLSIVVGTNFPEEAGSTAEDSFRFMLPDRHCLWEVPLVGCTERVLVYCGLHDNPKNSLTKDGTFCGKPWQKVWHDLGIQESDLWSSTGSQEKCLWNAKIFPILSYSEMLTLATWLMGLSDHKTGFLLPLWKNSRRVSLEELHRSIDFSEMCTGSSNHQADLAAGIAKACINYGMLGRNLSQLCEEILQKELSGVDICKDILDLCPRLQDQNSKILPKSRAYQAQVDLLRACKEETTASELEHKVWAAVADETASAIKYGFRGSHCFTIIILFRGSSAYQNKNDDGFVDHPFQPRTVKVELPVRIDFAGGWSDTPPWSLERAGCVLNVAISLESSLPIGTIIETTKMSGVLISDDAGNQLHIEDLTPIATPFDHNDPFRLVKSALLVTGVIHEKLIESMGLQIRTWANVPRGSGLGTSSILAAAVVKALLQITDGDQSNENVARLVLLLEQLMGTGGGWQDQIGGLYPGIKFTSSFPGIPLRLQVIPLLASPQLILELQQRLLVVFTGQVRLAHQVLQKVVTRYLQRDNLLISSIKRLTELAKNGRDALMNCDVDELGKIMLEAWRLHQELDPHCSNEFVDRLFAFADPYCCGYKLVGAGGGGFALLLAKDAESATELRRMLEKDSNFNSESLQTGKQREREQMGLLTNRVERNEIKAGDHIYTYRAVFAYSHHGIYVGGSKVVHFRPERNLIVGAETSSETQNSILPSSCLIFPDCGFRQPNSGVILSCLDCFLGNGSLYCFEYGVAPSVFLAKVRGGTCTTATSDPPETVIHRAMYLLQNGFGNYNVFQNNCEDFALYCKTGLLIVDRQGVGSSGQASSVIGAPLAAILSSPLKLLMPSPVGMATVTAGMYCMSRYATDIGVRSDVIKVAVEDLAVNLGWLSRHEETSEENKSSNQLITM</sequence>
<gene>
    <name evidence="1" type="ORF">KPL71_010574</name>
</gene>
<protein>
    <submittedName>
        <fullName evidence="1">Bifunctional fucokinase/fucose pyrophosphorylase</fullName>
    </submittedName>
</protein>
<evidence type="ECO:0000313" key="1">
    <source>
        <dbReference type="EMBL" id="KAH9787379.1"/>
    </source>
</evidence>
<keyword evidence="2" id="KW-1185">Reference proteome</keyword>
<evidence type="ECO:0000313" key="2">
    <source>
        <dbReference type="Proteomes" id="UP000829398"/>
    </source>
</evidence>
<reference evidence="2" key="1">
    <citation type="journal article" date="2023" name="Hortic. Res.">
        <title>A chromosome-level phased genome enabling allele-level studies in sweet orange: a case study on citrus Huanglongbing tolerance.</title>
        <authorList>
            <person name="Wu B."/>
            <person name="Yu Q."/>
            <person name="Deng Z."/>
            <person name="Duan Y."/>
            <person name="Luo F."/>
            <person name="Gmitter F. Jr."/>
        </authorList>
    </citation>
    <scope>NUCLEOTIDE SEQUENCE [LARGE SCALE GENOMIC DNA]</scope>
    <source>
        <strain evidence="2">cv. Valencia</strain>
    </source>
</reference>
<proteinExistence type="predicted"/>
<dbReference type="Proteomes" id="UP000829398">
    <property type="component" value="Chromosome 3"/>
</dbReference>
<accession>A0ACB8MNI6</accession>
<name>A0ACB8MNI6_CITSI</name>